<protein>
    <submittedName>
        <fullName evidence="1">Uncharacterized protein</fullName>
    </submittedName>
</protein>
<gene>
    <name evidence="1" type="ORF">BJ138DRAFT_1119393</name>
</gene>
<accession>A0ACB7ZUQ5</accession>
<evidence type="ECO:0000313" key="1">
    <source>
        <dbReference type="EMBL" id="KAH7904458.1"/>
    </source>
</evidence>
<dbReference type="Proteomes" id="UP000790377">
    <property type="component" value="Unassembled WGS sequence"/>
</dbReference>
<evidence type="ECO:0000313" key="2">
    <source>
        <dbReference type="Proteomes" id="UP000790377"/>
    </source>
</evidence>
<proteinExistence type="predicted"/>
<comment type="caution">
    <text evidence="1">The sequence shown here is derived from an EMBL/GenBank/DDBJ whole genome shotgun (WGS) entry which is preliminary data.</text>
</comment>
<sequence>MSKQKPQSVVNNHKTPKPAPSAVKQKPEVEAQAGGRAPRKAKAKALEDKVWLDTKQDRKRAGSQSTAENLVNTKRQRAEKPDRYLPASIPSDDEQDLALLKLNLKKDHSDKTNDTPISKGSRHKTVVPVDVSDDAEGNSLSDDDQQVEVQGSKYSDDDDEDAEAPAKVAKELFSEFPEVIRSKAKSHTHHRKKAKTPSNGHSRHSSISASSIWTSGGNEEPIASGSDFEENDSDAIANTKQIPRDLYRAAQSCTELTALQLGSGLHTAREQKFAAEAPSWNDENADDSDLNPCGSQSDRSEADQSNEHEDLGTDDDVMDSASIRLIPNPKGGEYRLTDQKPEIRRVVQGAILHAKAYMCFEHAYPELVAQNMYARDALVLAARELQCNTIEAHLARDTEYATILARLACLLHFRVEPRVPLMRTDAKDLAFAQVAGYYRLGHDCAESVKVLLQNQAYVYPQDFDAKGLPKPIRNKPYRAPMLIALLAALFFNGAKSVGAKFASRFTQLAKNKAGRPEVPIPMVALVATVTHAAVLSKSSGSTFKFSGNLFADTYRTHVEVLQRIAAQAPVKYHVMMADIYAAVQQASQTSGIGSNVPENAIAFLDMDGMDGE</sequence>
<keyword evidence="2" id="KW-1185">Reference proteome</keyword>
<organism evidence="1 2">
    <name type="scientific">Hygrophoropsis aurantiaca</name>
    <dbReference type="NCBI Taxonomy" id="72124"/>
    <lineage>
        <taxon>Eukaryota</taxon>
        <taxon>Fungi</taxon>
        <taxon>Dikarya</taxon>
        <taxon>Basidiomycota</taxon>
        <taxon>Agaricomycotina</taxon>
        <taxon>Agaricomycetes</taxon>
        <taxon>Agaricomycetidae</taxon>
        <taxon>Boletales</taxon>
        <taxon>Coniophorineae</taxon>
        <taxon>Hygrophoropsidaceae</taxon>
        <taxon>Hygrophoropsis</taxon>
    </lineage>
</organism>
<dbReference type="EMBL" id="MU268468">
    <property type="protein sequence ID" value="KAH7904458.1"/>
    <property type="molecule type" value="Genomic_DNA"/>
</dbReference>
<reference evidence="1" key="1">
    <citation type="journal article" date="2021" name="New Phytol.">
        <title>Evolutionary innovations through gain and loss of genes in the ectomycorrhizal Boletales.</title>
        <authorList>
            <person name="Wu G."/>
            <person name="Miyauchi S."/>
            <person name="Morin E."/>
            <person name="Kuo A."/>
            <person name="Drula E."/>
            <person name="Varga T."/>
            <person name="Kohler A."/>
            <person name="Feng B."/>
            <person name="Cao Y."/>
            <person name="Lipzen A."/>
            <person name="Daum C."/>
            <person name="Hundley H."/>
            <person name="Pangilinan J."/>
            <person name="Johnson J."/>
            <person name="Barry K."/>
            <person name="LaButti K."/>
            <person name="Ng V."/>
            <person name="Ahrendt S."/>
            <person name="Min B."/>
            <person name="Choi I.G."/>
            <person name="Park H."/>
            <person name="Plett J.M."/>
            <person name="Magnuson J."/>
            <person name="Spatafora J.W."/>
            <person name="Nagy L.G."/>
            <person name="Henrissat B."/>
            <person name="Grigoriev I.V."/>
            <person name="Yang Z.L."/>
            <person name="Xu J."/>
            <person name="Martin F.M."/>
        </authorList>
    </citation>
    <scope>NUCLEOTIDE SEQUENCE</scope>
    <source>
        <strain evidence="1">ATCC 28755</strain>
    </source>
</reference>
<name>A0ACB7ZUQ5_9AGAM</name>